<dbReference type="GO" id="GO:0005524">
    <property type="term" value="F:ATP binding"/>
    <property type="evidence" value="ECO:0007669"/>
    <property type="project" value="UniProtKB-UniRule"/>
</dbReference>
<evidence type="ECO:0000313" key="9">
    <source>
        <dbReference type="EMBL" id="KAG7194464.1"/>
    </source>
</evidence>
<feature type="domain" description="Branched-chain alpha-ketoacid dehydrogenase kinase/Pyruvate dehydrogenase kinase N-terminal" evidence="8">
    <location>
        <begin position="72"/>
        <end position="234"/>
    </location>
</feature>
<evidence type="ECO:0000259" key="8">
    <source>
        <dbReference type="Pfam" id="PF10436"/>
    </source>
</evidence>
<dbReference type="PANTHER" id="PTHR11947:SF25">
    <property type="entry name" value="[PYRUVATE DEHYDROGENASE (ACETYL-TRANSFERRING)] KINASE 2, MITOCHONDRIAL"/>
    <property type="match status" value="1"/>
</dbReference>
<sequence length="474" mass="54191">MLRSCIKSTRRYKSITSFSYIDDDFLSTVNKKEISCHLQNLGPFPSYSNILNPQHFYQNQILLDYLQRDPHPVSLRQLAGYGKKLSKQKILDSANFVRIELPIRLALRIRDLQTLPFGIVNNFHLAHIYESYYHLFNAFRKIPSIRSLEENDKFCIIISKLLDDHLTNLAHLMMGSLEVSLLTDINQSELDTFMSQMLRSRMSRRLIVEEHLSLTQSYKDSPNSVKPPHYIGEIFHNCKAIDQLKIVSEAVKNSMVDIFPNKDNMPELEIDGDTKTTFQFIEPHLHYLFGEILRNSYEATIMTHGLHTSKKLPPVKVTIIDSKRQVIFRISDRGGGMPHDKLKSIWSFRKRPELARESLANFHRIPGLSPYTGNEVSPGGSSMVGSVPATSQILKNTSLGDSHFVGQSKKSTLDQLFNRPYKYKLGLGLPVCKVYTDYWNGDLQMNSLEGYGSDTCLTLSKLGYHSNVVQLDRA</sequence>
<name>A0A9P7VAN9_9ASCO</name>
<comment type="similarity">
    <text evidence="1 7">Belongs to the PDK/BCKDK protein kinase family.</text>
</comment>
<organism evidence="9 10">
    <name type="scientific">Scheffersomyces spartinae</name>
    <dbReference type="NCBI Taxonomy" id="45513"/>
    <lineage>
        <taxon>Eukaryota</taxon>
        <taxon>Fungi</taxon>
        <taxon>Dikarya</taxon>
        <taxon>Ascomycota</taxon>
        <taxon>Saccharomycotina</taxon>
        <taxon>Pichiomycetes</taxon>
        <taxon>Debaryomycetaceae</taxon>
        <taxon>Scheffersomyces</taxon>
    </lineage>
</organism>
<dbReference type="PANTHER" id="PTHR11947">
    <property type="entry name" value="PYRUVATE DEHYDROGENASE KINASE"/>
    <property type="match status" value="1"/>
</dbReference>
<keyword evidence="5 7" id="KW-0067">ATP-binding</keyword>
<keyword evidence="2 7" id="KW-0808">Transferase</keyword>
<dbReference type="InterPro" id="IPR036890">
    <property type="entry name" value="HATPase_C_sf"/>
</dbReference>
<dbReference type="InterPro" id="IPR018955">
    <property type="entry name" value="BCDHK/PDK_N"/>
</dbReference>
<dbReference type="OrthoDB" id="407390at2759"/>
<keyword evidence="4 7" id="KW-0418">Kinase</keyword>
<dbReference type="SUPFAM" id="SSF69012">
    <property type="entry name" value="alpha-ketoacid dehydrogenase kinase, N-terminal domain"/>
    <property type="match status" value="1"/>
</dbReference>
<evidence type="ECO:0000256" key="7">
    <source>
        <dbReference type="RuleBase" id="RU366032"/>
    </source>
</evidence>
<evidence type="ECO:0000256" key="6">
    <source>
        <dbReference type="ARBA" id="ARBA00023128"/>
    </source>
</evidence>
<comment type="caution">
    <text evidence="9">The sequence shown here is derived from an EMBL/GenBank/DDBJ whole genome shotgun (WGS) entry which is preliminary data.</text>
</comment>
<comment type="subcellular location">
    <subcellularLocation>
        <location evidence="7">Mitochondrion matrix</location>
    </subcellularLocation>
</comment>
<dbReference type="Gene3D" id="3.30.565.10">
    <property type="entry name" value="Histidine kinase-like ATPase, C-terminal domain"/>
    <property type="match status" value="1"/>
</dbReference>
<dbReference type="RefSeq" id="XP_043050011.1">
    <property type="nucleotide sequence ID" value="XM_043195345.1"/>
</dbReference>
<accession>A0A9P7VAN9</accession>
<evidence type="ECO:0000256" key="1">
    <source>
        <dbReference type="ARBA" id="ARBA00006155"/>
    </source>
</evidence>
<dbReference type="EMBL" id="JAHMUF010000007">
    <property type="protein sequence ID" value="KAG7194464.1"/>
    <property type="molecule type" value="Genomic_DNA"/>
</dbReference>
<dbReference type="Gene3D" id="1.20.140.20">
    <property type="entry name" value="Alpha-ketoacid/pyruvate dehydrogenase kinase, N-terminal domain"/>
    <property type="match status" value="1"/>
</dbReference>
<evidence type="ECO:0000313" key="10">
    <source>
        <dbReference type="Proteomes" id="UP000790833"/>
    </source>
</evidence>
<gene>
    <name evidence="9" type="ORF">KQ657_004677</name>
</gene>
<dbReference type="Proteomes" id="UP000790833">
    <property type="component" value="Unassembled WGS sequence"/>
</dbReference>
<evidence type="ECO:0000256" key="2">
    <source>
        <dbReference type="ARBA" id="ARBA00022679"/>
    </source>
</evidence>
<dbReference type="InterPro" id="IPR039028">
    <property type="entry name" value="BCKD/PDK"/>
</dbReference>
<evidence type="ECO:0000256" key="4">
    <source>
        <dbReference type="ARBA" id="ARBA00022777"/>
    </source>
</evidence>
<dbReference type="Pfam" id="PF10436">
    <property type="entry name" value="BCDHK_Adom3"/>
    <property type="match status" value="1"/>
</dbReference>
<keyword evidence="3 7" id="KW-0547">Nucleotide-binding</keyword>
<dbReference type="GO" id="GO:0004740">
    <property type="term" value="F:pyruvate dehydrogenase (acetyl-transferring) kinase activity"/>
    <property type="evidence" value="ECO:0007669"/>
    <property type="project" value="TreeGrafter"/>
</dbReference>
<protein>
    <recommendedName>
        <fullName evidence="7">Protein-serine/threonine kinase</fullName>
        <ecNumber evidence="7">2.7.11.-</ecNumber>
    </recommendedName>
</protein>
<evidence type="ECO:0000256" key="5">
    <source>
        <dbReference type="ARBA" id="ARBA00022840"/>
    </source>
</evidence>
<dbReference type="AlphaFoldDB" id="A0A9P7VAN9"/>
<reference evidence="9" key="1">
    <citation type="submission" date="2021-03" db="EMBL/GenBank/DDBJ databases">
        <authorList>
            <person name="Palmer J.M."/>
        </authorList>
    </citation>
    <scope>NUCLEOTIDE SEQUENCE</scope>
    <source>
        <strain evidence="9">ARV_011</strain>
    </source>
</reference>
<dbReference type="SUPFAM" id="SSF55874">
    <property type="entry name" value="ATPase domain of HSP90 chaperone/DNA topoisomerase II/histidine kinase"/>
    <property type="match status" value="1"/>
</dbReference>
<dbReference type="InterPro" id="IPR036784">
    <property type="entry name" value="AK/P_DHK_N_sf"/>
</dbReference>
<keyword evidence="10" id="KW-1185">Reference proteome</keyword>
<dbReference type="GeneID" id="66118051"/>
<keyword evidence="6 7" id="KW-0496">Mitochondrion</keyword>
<proteinExistence type="inferred from homology"/>
<dbReference type="GO" id="GO:0005759">
    <property type="term" value="C:mitochondrial matrix"/>
    <property type="evidence" value="ECO:0007669"/>
    <property type="project" value="UniProtKB-SubCell"/>
</dbReference>
<dbReference type="EC" id="2.7.11.-" evidence="7"/>
<evidence type="ECO:0000256" key="3">
    <source>
        <dbReference type="ARBA" id="ARBA00022741"/>
    </source>
</evidence>
<dbReference type="GO" id="GO:0010906">
    <property type="term" value="P:regulation of glucose metabolic process"/>
    <property type="evidence" value="ECO:0007669"/>
    <property type="project" value="TreeGrafter"/>
</dbReference>